<keyword evidence="2" id="KW-1185">Reference proteome</keyword>
<dbReference type="EMBL" id="JAOYOD010000001">
    <property type="protein sequence ID" value="MCV9387042.1"/>
    <property type="molecule type" value="Genomic_DNA"/>
</dbReference>
<evidence type="ECO:0000313" key="1">
    <source>
        <dbReference type="EMBL" id="MCV9387042.1"/>
    </source>
</evidence>
<dbReference type="RefSeq" id="WP_264137869.1">
    <property type="nucleotide sequence ID" value="NZ_JAOYOD010000001.1"/>
</dbReference>
<sequence>MSWTIRISTFITLIALSFCTLPLIDNGQENEANFKGFFLKLKSPPNELEHIIGTGNPEEYCKHNRTLATNFLDLKYSTYSIADSCSACWDFKLLRVYNDSISIIMPFWDNFYYWKNAHSHRNNTSTNYLENLSFESNIRQLVLTLSNNNNLLLTTREVIQSIMHLDGMTQFSGPEICIIESFYKLHASDTYLSTDECKTALLSSIEELKEIIDLQDPNILIFRKDFLIYIFTITNNNKVLDLKVLNHECKLDVFM</sequence>
<reference evidence="1 2" key="1">
    <citation type="submission" date="2022-10" db="EMBL/GenBank/DDBJ databases">
        <title>Comparative genomics and taxonomic characterization of three novel marine species of genus Reichenbachiella exhibiting antioxidant and polysaccharide degradation activities.</title>
        <authorList>
            <person name="Muhammad N."/>
            <person name="Lee Y.-J."/>
            <person name="Ko J."/>
            <person name="Kim S.-G."/>
        </authorList>
    </citation>
    <scope>NUCLEOTIDE SEQUENCE [LARGE SCALE GENOMIC DNA]</scope>
    <source>
        <strain evidence="1 2">ABR2-5</strain>
    </source>
</reference>
<organism evidence="1 2">
    <name type="scientific">Reichenbachiella ulvae</name>
    <dbReference type="NCBI Taxonomy" id="2980104"/>
    <lineage>
        <taxon>Bacteria</taxon>
        <taxon>Pseudomonadati</taxon>
        <taxon>Bacteroidota</taxon>
        <taxon>Cytophagia</taxon>
        <taxon>Cytophagales</taxon>
        <taxon>Reichenbachiellaceae</taxon>
        <taxon>Reichenbachiella</taxon>
    </lineage>
</organism>
<gene>
    <name evidence="1" type="ORF">N7U62_10230</name>
</gene>
<proteinExistence type="predicted"/>
<evidence type="ECO:0000313" key="2">
    <source>
        <dbReference type="Proteomes" id="UP001300692"/>
    </source>
</evidence>
<name>A0ABT3CTM2_9BACT</name>
<accession>A0ABT3CTM2</accession>
<dbReference type="Proteomes" id="UP001300692">
    <property type="component" value="Unassembled WGS sequence"/>
</dbReference>
<protein>
    <submittedName>
        <fullName evidence="1">Uncharacterized protein</fullName>
    </submittedName>
</protein>
<comment type="caution">
    <text evidence="1">The sequence shown here is derived from an EMBL/GenBank/DDBJ whole genome shotgun (WGS) entry which is preliminary data.</text>
</comment>